<proteinExistence type="predicted"/>
<protein>
    <submittedName>
        <fullName evidence="1">Uncharacterized protein</fullName>
    </submittedName>
</protein>
<evidence type="ECO:0000313" key="2">
    <source>
        <dbReference type="Proteomes" id="UP000321750"/>
    </source>
</evidence>
<evidence type="ECO:0000313" key="1">
    <source>
        <dbReference type="EMBL" id="GEP12397.1"/>
    </source>
</evidence>
<dbReference type="Proteomes" id="UP000321750">
    <property type="component" value="Unassembled WGS sequence"/>
</dbReference>
<comment type="caution">
    <text evidence="1">The sequence shown here is derived from an EMBL/GenBank/DDBJ whole genome shotgun (WGS) entry which is preliminary data.</text>
</comment>
<organism evidence="1 2">
    <name type="scientific">Methylobacterium gnaphalii</name>
    <dbReference type="NCBI Taxonomy" id="1010610"/>
    <lineage>
        <taxon>Bacteria</taxon>
        <taxon>Pseudomonadati</taxon>
        <taxon>Pseudomonadota</taxon>
        <taxon>Alphaproteobacteria</taxon>
        <taxon>Hyphomicrobiales</taxon>
        <taxon>Methylobacteriaceae</taxon>
        <taxon>Methylobacterium</taxon>
    </lineage>
</organism>
<dbReference type="EMBL" id="BJZV01000039">
    <property type="protein sequence ID" value="GEP12397.1"/>
    <property type="molecule type" value="Genomic_DNA"/>
</dbReference>
<gene>
    <name evidence="1" type="ORF">MGN01_42420</name>
</gene>
<reference evidence="1 2" key="1">
    <citation type="submission" date="2019-07" db="EMBL/GenBank/DDBJ databases">
        <title>Whole genome shotgun sequence of Methylobacterium gnaphalii NBRC 107716.</title>
        <authorList>
            <person name="Hosoyama A."/>
            <person name="Uohara A."/>
            <person name="Ohji S."/>
            <person name="Ichikawa N."/>
        </authorList>
    </citation>
    <scope>NUCLEOTIDE SEQUENCE [LARGE SCALE GENOMIC DNA]</scope>
    <source>
        <strain evidence="1 2">NBRC 107716</strain>
    </source>
</reference>
<keyword evidence="2" id="KW-1185">Reference proteome</keyword>
<accession>A0A512JR09</accession>
<sequence>MPPRIAEPKEPNGRVIMADPCDSSCLYMRRLNEMIAFCPSPAILDMEVALFRRLQAFEVEARAGGAPGGSLDAIAAARSSMTLAASRHWLPVTRGH</sequence>
<name>A0A512JR09_9HYPH</name>
<dbReference type="AlphaFoldDB" id="A0A512JR09"/>